<dbReference type="RefSeq" id="WP_074758253.1">
    <property type="nucleotide sequence ID" value="NZ_FNCO01000021.1"/>
</dbReference>
<dbReference type="AlphaFoldDB" id="A0A1G8QYB0"/>
<sequence>MQHETNGIAQSFSNQVNAGWQTPDFYQELDLDKAKTVVQHGDLPHLFLTAFEKAAHSKSSNDMSDVTFPRVGEAALVELDVRLNTLLWVVEMAGFTGKARDYEPNRYPEDAAFIIAYSLPGSIGKHLFRCGGGCPGKALANFAKLYPAQYSHVTNIYLDKRSLHGCTVN</sequence>
<proteinExistence type="predicted"/>
<evidence type="ECO:0000313" key="1">
    <source>
        <dbReference type="EMBL" id="SDJ09724.1"/>
    </source>
</evidence>
<dbReference type="EMBL" id="FNCO01000021">
    <property type="protein sequence ID" value="SDJ09724.1"/>
    <property type="molecule type" value="Genomic_DNA"/>
</dbReference>
<keyword evidence="2" id="KW-1185">Reference proteome</keyword>
<dbReference type="STRING" id="89065.SAMN05216605_121104"/>
<dbReference type="OrthoDB" id="6986540at2"/>
<name>A0A1G8QYB0_9PSED</name>
<organism evidence="1 2">
    <name type="scientific">Pseudomonas abietaniphila</name>
    <dbReference type="NCBI Taxonomy" id="89065"/>
    <lineage>
        <taxon>Bacteria</taxon>
        <taxon>Pseudomonadati</taxon>
        <taxon>Pseudomonadota</taxon>
        <taxon>Gammaproteobacteria</taxon>
        <taxon>Pseudomonadales</taxon>
        <taxon>Pseudomonadaceae</taxon>
        <taxon>Pseudomonas</taxon>
    </lineage>
</organism>
<accession>A0A1G8QYB0</accession>
<protein>
    <submittedName>
        <fullName evidence="1">Uncharacterized protein</fullName>
    </submittedName>
</protein>
<evidence type="ECO:0000313" key="2">
    <source>
        <dbReference type="Proteomes" id="UP000182894"/>
    </source>
</evidence>
<dbReference type="Proteomes" id="UP000182894">
    <property type="component" value="Unassembled WGS sequence"/>
</dbReference>
<gene>
    <name evidence="1" type="ORF">SAMN05216605_121104</name>
</gene>
<reference evidence="2" key="1">
    <citation type="submission" date="2016-10" db="EMBL/GenBank/DDBJ databases">
        <authorList>
            <person name="Varghese N."/>
            <person name="Submissions S."/>
        </authorList>
    </citation>
    <scope>NUCLEOTIDE SEQUENCE [LARGE SCALE GENOMIC DNA]</scope>
    <source>
        <strain evidence="2">ATCC 700689</strain>
    </source>
</reference>